<proteinExistence type="inferred from homology"/>
<keyword evidence="2 6" id="KW-0808">Transferase</keyword>
<evidence type="ECO:0000256" key="6">
    <source>
        <dbReference type="PIRNR" id="PIRNR000535"/>
    </source>
</evidence>
<comment type="caution">
    <text evidence="8">The sequence shown here is derived from an EMBL/GenBank/DDBJ whole genome shotgun (WGS) entry which is preliminary data.</text>
</comment>
<dbReference type="Pfam" id="PF00294">
    <property type="entry name" value="PfkB"/>
    <property type="match status" value="1"/>
</dbReference>
<dbReference type="PIRSF" id="PIRSF000535">
    <property type="entry name" value="1PFK/6PFK/LacC"/>
    <property type="match status" value="1"/>
</dbReference>
<dbReference type="Gene3D" id="3.40.1190.20">
    <property type="match status" value="1"/>
</dbReference>
<dbReference type="PANTHER" id="PTHR46566">
    <property type="entry name" value="1-PHOSPHOFRUCTOKINASE-RELATED"/>
    <property type="match status" value="1"/>
</dbReference>
<dbReference type="InterPro" id="IPR002173">
    <property type="entry name" value="Carboh/pur_kinase_PfkB_CS"/>
</dbReference>
<evidence type="ECO:0000259" key="7">
    <source>
        <dbReference type="Pfam" id="PF00294"/>
    </source>
</evidence>
<name>A0A3A4B9G0_9ACTN</name>
<evidence type="ECO:0000313" key="8">
    <source>
        <dbReference type="EMBL" id="RJL34354.1"/>
    </source>
</evidence>
<dbReference type="InterPro" id="IPR029056">
    <property type="entry name" value="Ribokinase-like"/>
</dbReference>
<dbReference type="GO" id="GO:0005829">
    <property type="term" value="C:cytosol"/>
    <property type="evidence" value="ECO:0007669"/>
    <property type="project" value="TreeGrafter"/>
</dbReference>
<dbReference type="EMBL" id="QZEY01000002">
    <property type="protein sequence ID" value="RJL34354.1"/>
    <property type="molecule type" value="Genomic_DNA"/>
</dbReference>
<evidence type="ECO:0000256" key="4">
    <source>
        <dbReference type="ARBA" id="ARBA00022777"/>
    </source>
</evidence>
<protein>
    <submittedName>
        <fullName evidence="8">1-phosphofructokinase family hexose kinase</fullName>
    </submittedName>
</protein>
<evidence type="ECO:0000256" key="5">
    <source>
        <dbReference type="ARBA" id="ARBA00022840"/>
    </source>
</evidence>
<organism evidence="8 9">
    <name type="scientific">Bailinhaonella thermotolerans</name>
    <dbReference type="NCBI Taxonomy" id="1070861"/>
    <lineage>
        <taxon>Bacteria</taxon>
        <taxon>Bacillati</taxon>
        <taxon>Actinomycetota</taxon>
        <taxon>Actinomycetes</taxon>
        <taxon>Streptosporangiales</taxon>
        <taxon>Streptosporangiaceae</taxon>
        <taxon>Bailinhaonella</taxon>
    </lineage>
</organism>
<gene>
    <name evidence="8" type="ORF">D5H75_07890</name>
</gene>
<dbReference type="PROSITE" id="PS00584">
    <property type="entry name" value="PFKB_KINASES_2"/>
    <property type="match status" value="1"/>
</dbReference>
<feature type="domain" description="Carbohydrate kinase PfkB" evidence="7">
    <location>
        <begin position="12"/>
        <end position="286"/>
    </location>
</feature>
<dbReference type="GO" id="GO:0005524">
    <property type="term" value="F:ATP binding"/>
    <property type="evidence" value="ECO:0007669"/>
    <property type="project" value="UniProtKB-KW"/>
</dbReference>
<keyword evidence="9" id="KW-1185">Reference proteome</keyword>
<dbReference type="InterPro" id="IPR017583">
    <property type="entry name" value="Tagatose/fructose_Pkinase"/>
</dbReference>
<dbReference type="SUPFAM" id="SSF53613">
    <property type="entry name" value="Ribokinase-like"/>
    <property type="match status" value="1"/>
</dbReference>
<dbReference type="AlphaFoldDB" id="A0A3A4B9G0"/>
<accession>A0A3A4B9G0</accession>
<dbReference type="Proteomes" id="UP000265768">
    <property type="component" value="Unassembled WGS sequence"/>
</dbReference>
<reference evidence="8 9" key="1">
    <citation type="submission" date="2018-09" db="EMBL/GenBank/DDBJ databases">
        <title>YIM 75507 draft genome.</title>
        <authorList>
            <person name="Tang S."/>
            <person name="Feng Y."/>
        </authorList>
    </citation>
    <scope>NUCLEOTIDE SEQUENCE [LARGE SCALE GENOMIC DNA]</scope>
    <source>
        <strain evidence="8 9">YIM 75507</strain>
    </source>
</reference>
<dbReference type="PROSITE" id="PS00583">
    <property type="entry name" value="PFKB_KINASES_1"/>
    <property type="match status" value="1"/>
</dbReference>
<evidence type="ECO:0000256" key="2">
    <source>
        <dbReference type="ARBA" id="ARBA00022679"/>
    </source>
</evidence>
<keyword evidence="4 8" id="KW-0418">Kinase</keyword>
<dbReference type="GO" id="GO:0008443">
    <property type="term" value="F:phosphofructokinase activity"/>
    <property type="evidence" value="ECO:0007669"/>
    <property type="project" value="TreeGrafter"/>
</dbReference>
<dbReference type="InterPro" id="IPR011611">
    <property type="entry name" value="PfkB_dom"/>
</dbReference>
<keyword evidence="3" id="KW-0547">Nucleotide-binding</keyword>
<evidence type="ECO:0000313" key="9">
    <source>
        <dbReference type="Proteomes" id="UP000265768"/>
    </source>
</evidence>
<dbReference type="RefSeq" id="WP_119925655.1">
    <property type="nucleotide sequence ID" value="NZ_QZEY01000002.1"/>
</dbReference>
<dbReference type="CDD" id="cd01164">
    <property type="entry name" value="FruK_PfkB_like"/>
    <property type="match status" value="1"/>
</dbReference>
<keyword evidence="5" id="KW-0067">ATP-binding</keyword>
<sequence>MILTVTLNAALDVTYSVPSLVAGSSHRVSVVSGRGGGKGANVARVLAALGEPVTATGFIGGAVGARVANDLEAGGVRTDFVAIGGETRRSVTIMSADDGDATVFNEPGPVVSRAEWALFVTHFERFIGDYRVVVLSGSLPPGVPESAYAVLCATARAAGARVIVDADGAALRESLAAGPDVVKPNVHELARMLGRPEAAAEDGAALLASGPEAVVVSDGPRGLVAFTPGGAWRAVPSETLRGNPTGAGDAAAAALARALATGTPWPETLADAVALSASAVLTPVAGSVDLPAYTRLRPHVKVTQLMAPSSG</sequence>
<comment type="similarity">
    <text evidence="1">Belongs to the carbohydrate kinase PfkB family.</text>
</comment>
<dbReference type="PANTHER" id="PTHR46566:SF5">
    <property type="entry name" value="1-PHOSPHOFRUCTOKINASE"/>
    <property type="match status" value="1"/>
</dbReference>
<evidence type="ECO:0000256" key="3">
    <source>
        <dbReference type="ARBA" id="ARBA00022741"/>
    </source>
</evidence>
<dbReference type="OrthoDB" id="9801219at2"/>
<evidence type="ECO:0000256" key="1">
    <source>
        <dbReference type="ARBA" id="ARBA00010688"/>
    </source>
</evidence>
<dbReference type="NCBIfam" id="TIGR03168">
    <property type="entry name" value="1-PFK"/>
    <property type="match status" value="1"/>
</dbReference>